<evidence type="ECO:0000313" key="7">
    <source>
        <dbReference type="EMBL" id="GAA1674327.1"/>
    </source>
</evidence>
<protein>
    <submittedName>
        <fullName evidence="7">YhgE/Pip domain-containing protein</fullName>
    </submittedName>
</protein>
<dbReference type="Gene3D" id="1.10.287.950">
    <property type="entry name" value="Methyl-accepting chemotaxis protein"/>
    <property type="match status" value="1"/>
</dbReference>
<feature type="domain" description="ABC-2 type transporter transmembrane" evidence="6">
    <location>
        <begin position="19"/>
        <end position="168"/>
    </location>
</feature>
<reference evidence="8" key="1">
    <citation type="journal article" date="2019" name="Int. J. Syst. Evol. Microbiol.">
        <title>The Global Catalogue of Microorganisms (GCM) 10K type strain sequencing project: providing services to taxonomists for standard genome sequencing and annotation.</title>
        <authorList>
            <consortium name="The Broad Institute Genomics Platform"/>
            <consortium name="The Broad Institute Genome Sequencing Center for Infectious Disease"/>
            <person name="Wu L."/>
            <person name="Ma J."/>
        </authorList>
    </citation>
    <scope>NUCLEOTIDE SEQUENCE [LARGE SCALE GENOMIC DNA]</scope>
    <source>
        <strain evidence="8">JCM 14718</strain>
    </source>
</reference>
<accession>A0ABP4SMJ9</accession>
<comment type="caution">
    <text evidence="7">The sequence shown here is derived from an EMBL/GenBank/DDBJ whole genome shotgun (WGS) entry which is preliminary data.</text>
</comment>
<feature type="transmembrane region" description="Helical" evidence="5">
    <location>
        <begin position="517"/>
        <end position="544"/>
    </location>
</feature>
<proteinExistence type="predicted"/>
<feature type="transmembrane region" description="Helical" evidence="5">
    <location>
        <begin position="550"/>
        <end position="572"/>
    </location>
</feature>
<dbReference type="Pfam" id="PF12698">
    <property type="entry name" value="ABC2_membrane_3"/>
    <property type="match status" value="1"/>
</dbReference>
<dbReference type="NCBIfam" id="TIGR03061">
    <property type="entry name" value="pip_yhgE_Nterm"/>
    <property type="match status" value="1"/>
</dbReference>
<gene>
    <name evidence="7" type="ORF">GCM10009765_24650</name>
</gene>
<keyword evidence="4 5" id="KW-0472">Membrane</keyword>
<evidence type="ECO:0000313" key="8">
    <source>
        <dbReference type="Proteomes" id="UP001500618"/>
    </source>
</evidence>
<sequence length="664" mass="67185">MYTPFAYAVRAITPGPLTWRTWAGLIALPVVIAGLLTWAFWNPLGDHSAAKAAVVNTDVPVTVNGQIIPIGRELAGKLTHSKDSSYSWVLTDAADARQGLSDGTYAAAVTIPPNFSAQATSTSKKNPLQATQATLRIETSQHSGLLDPLASRQVAQATMATLNTQIVQTYLDNIYIGFGTIHSQLEEAAGGADQLAAGTAKLATGAHALAGGAQQLSSAANQLSSGASQLAGGTSTLATGLSQAEQQTANLPALTQQLAAGARQVANGNEQLAAAIVPLADKVIHAIDTLPSAQTAAAQFQQLAARCRADGGDPQFCGQLSQVANRFSSDAKLIDGSRTSIRAAAVAIKNNIQALAAGAGKVADGTAQLAGQSGKLAGGIASAAGGARKLDIGAHQLASGAGQLAKGGSTLSGGASQLAGGVSSANAGAQKLATGLDAGRDQLPTYTPEQRTHLKAVAATPISGQATDAPDFGRTAAALFITLALWCCALATYLVTRAVPTSVLMSREPTWRTILHAAEPGVAVAVIAAAVLSVVFIPVLGLGLASGGSFFLVTLLSALTFTAINQAIVAIFQRPGRFAAIAVLVLTLATGIVSTVPEVFSAVEAILPTHGANEALRAIATGTGGTAAGITELLGWLFLGVVATVVVTDRRRTLPAAHLRLSAS</sequence>
<feature type="transmembrane region" description="Helical" evidence="5">
    <location>
        <begin position="579"/>
        <end position="607"/>
    </location>
</feature>
<dbReference type="InterPro" id="IPR013525">
    <property type="entry name" value="ABC2_TM"/>
</dbReference>
<dbReference type="InterPro" id="IPR011049">
    <property type="entry name" value="Serralysin-like_metalloprot_C"/>
</dbReference>
<keyword evidence="2 5" id="KW-0812">Transmembrane</keyword>
<dbReference type="InterPro" id="IPR051328">
    <property type="entry name" value="T7SS_ABC-Transporter"/>
</dbReference>
<evidence type="ECO:0000256" key="4">
    <source>
        <dbReference type="ARBA" id="ARBA00023136"/>
    </source>
</evidence>
<dbReference type="NCBIfam" id="TIGR03057">
    <property type="entry name" value="xxxLxxG_by_4"/>
    <property type="match status" value="4"/>
</dbReference>
<dbReference type="InterPro" id="IPR017500">
    <property type="entry name" value="Phage_infect_YhgE_N"/>
</dbReference>
<keyword evidence="8" id="KW-1185">Reference proteome</keyword>
<evidence type="ECO:0000259" key="6">
    <source>
        <dbReference type="Pfam" id="PF12698"/>
    </source>
</evidence>
<dbReference type="SUPFAM" id="SSF101967">
    <property type="entry name" value="Adhesin YadA, collagen-binding domain"/>
    <property type="match status" value="1"/>
</dbReference>
<evidence type="ECO:0000256" key="1">
    <source>
        <dbReference type="ARBA" id="ARBA00004141"/>
    </source>
</evidence>
<evidence type="ECO:0000256" key="5">
    <source>
        <dbReference type="SAM" id="Phobius"/>
    </source>
</evidence>
<evidence type="ECO:0000256" key="2">
    <source>
        <dbReference type="ARBA" id="ARBA00022692"/>
    </source>
</evidence>
<evidence type="ECO:0000256" key="3">
    <source>
        <dbReference type="ARBA" id="ARBA00022989"/>
    </source>
</evidence>
<organism evidence="7 8">
    <name type="scientific">Fodinicola feengrottensis</name>
    <dbReference type="NCBI Taxonomy" id="435914"/>
    <lineage>
        <taxon>Bacteria</taxon>
        <taxon>Bacillati</taxon>
        <taxon>Actinomycetota</taxon>
        <taxon>Actinomycetes</taxon>
        <taxon>Mycobacteriales</taxon>
        <taxon>Fodinicola</taxon>
    </lineage>
</organism>
<feature type="transmembrane region" description="Helical" evidence="5">
    <location>
        <begin position="476"/>
        <end position="496"/>
    </location>
</feature>
<keyword evidence="3 5" id="KW-1133">Transmembrane helix</keyword>
<dbReference type="PANTHER" id="PTHR43077">
    <property type="entry name" value="TRANSPORT PERMEASE YVFS-RELATED"/>
    <property type="match status" value="1"/>
</dbReference>
<feature type="transmembrane region" description="Helical" evidence="5">
    <location>
        <begin position="627"/>
        <end position="647"/>
    </location>
</feature>
<name>A0ABP4SMJ9_9ACTN</name>
<dbReference type="PANTHER" id="PTHR43077:SF5">
    <property type="entry name" value="PHAGE INFECTION PROTEIN"/>
    <property type="match status" value="1"/>
</dbReference>
<dbReference type="Proteomes" id="UP001500618">
    <property type="component" value="Unassembled WGS sequence"/>
</dbReference>
<feature type="transmembrane region" description="Helical" evidence="5">
    <location>
        <begin position="21"/>
        <end position="41"/>
    </location>
</feature>
<dbReference type="EMBL" id="BAAANY010000008">
    <property type="protein sequence ID" value="GAA1674327.1"/>
    <property type="molecule type" value="Genomic_DNA"/>
</dbReference>
<dbReference type="InterPro" id="IPR023908">
    <property type="entry name" value="xxxLxxG_rpt"/>
</dbReference>
<comment type="subcellular location">
    <subcellularLocation>
        <location evidence="1">Membrane</location>
        <topology evidence="1">Multi-pass membrane protein</topology>
    </subcellularLocation>
</comment>
<dbReference type="RefSeq" id="WP_344309910.1">
    <property type="nucleotide sequence ID" value="NZ_BAAANY010000008.1"/>
</dbReference>